<feature type="domain" description="Sushi" evidence="10">
    <location>
        <begin position="78"/>
        <end position="138"/>
    </location>
</feature>
<dbReference type="Pfam" id="PF00084">
    <property type="entry name" value="Sushi"/>
    <property type="match status" value="1"/>
</dbReference>
<protein>
    <submittedName>
        <fullName evidence="11">CUB and sushi domain-containing protein 3</fullName>
    </submittedName>
</protein>
<feature type="transmembrane region" description="Helical" evidence="8">
    <location>
        <begin position="192"/>
        <end position="217"/>
    </location>
</feature>
<keyword evidence="8" id="KW-0812">Transmembrane</keyword>
<comment type="caution">
    <text evidence="11">The sequence shown here is derived from an EMBL/GenBank/DDBJ whole genome shotgun (WGS) entry which is preliminary data.</text>
</comment>
<dbReference type="Proteomes" id="UP001152320">
    <property type="component" value="Chromosome 4"/>
</dbReference>
<keyword evidence="3" id="KW-0677">Repeat</keyword>
<keyword evidence="8" id="KW-1133">Transmembrane helix</keyword>
<comment type="caution">
    <text evidence="6">Lacks conserved residue(s) required for the propagation of feature annotation.</text>
</comment>
<name>A0A9Q1CDK0_HOLLE</name>
<proteinExistence type="predicted"/>
<evidence type="ECO:0000313" key="12">
    <source>
        <dbReference type="Proteomes" id="UP001152320"/>
    </source>
</evidence>
<evidence type="ECO:0000256" key="2">
    <source>
        <dbReference type="ARBA" id="ARBA00022729"/>
    </source>
</evidence>
<evidence type="ECO:0000256" key="8">
    <source>
        <dbReference type="SAM" id="Phobius"/>
    </source>
</evidence>
<organism evidence="11 12">
    <name type="scientific">Holothuria leucospilota</name>
    <name type="common">Black long sea cucumber</name>
    <name type="synonym">Mertensiothuria leucospilota</name>
    <dbReference type="NCBI Taxonomy" id="206669"/>
    <lineage>
        <taxon>Eukaryota</taxon>
        <taxon>Metazoa</taxon>
        <taxon>Echinodermata</taxon>
        <taxon>Eleutherozoa</taxon>
        <taxon>Echinozoa</taxon>
        <taxon>Holothuroidea</taxon>
        <taxon>Aspidochirotacea</taxon>
        <taxon>Aspidochirotida</taxon>
        <taxon>Holothuriidae</taxon>
        <taxon>Holothuria</taxon>
    </lineage>
</organism>
<feature type="compositionally biased region" description="Polar residues" evidence="7">
    <location>
        <begin position="143"/>
        <end position="155"/>
    </location>
</feature>
<evidence type="ECO:0000256" key="5">
    <source>
        <dbReference type="ARBA" id="ARBA00023180"/>
    </source>
</evidence>
<evidence type="ECO:0000256" key="7">
    <source>
        <dbReference type="SAM" id="MobiDB-lite"/>
    </source>
</evidence>
<keyword evidence="5" id="KW-0325">Glycoprotein</keyword>
<gene>
    <name evidence="11" type="ORF">HOLleu_09540</name>
</gene>
<evidence type="ECO:0000313" key="11">
    <source>
        <dbReference type="EMBL" id="KAJ8042710.1"/>
    </source>
</evidence>
<dbReference type="InterPro" id="IPR035976">
    <property type="entry name" value="Sushi/SCR/CCP_sf"/>
</dbReference>
<reference evidence="11" key="1">
    <citation type="submission" date="2021-10" db="EMBL/GenBank/DDBJ databases">
        <title>Tropical sea cucumber genome reveals ecological adaptation and Cuvierian tubules defense mechanism.</title>
        <authorList>
            <person name="Chen T."/>
        </authorList>
    </citation>
    <scope>NUCLEOTIDE SEQUENCE</scope>
    <source>
        <strain evidence="11">Nanhai2018</strain>
        <tissue evidence="11">Muscle</tissue>
    </source>
</reference>
<keyword evidence="1 6" id="KW-0768">Sushi</keyword>
<dbReference type="Gene3D" id="2.10.70.10">
    <property type="entry name" value="Complement Module, domain 1"/>
    <property type="match status" value="1"/>
</dbReference>
<dbReference type="AlphaFoldDB" id="A0A9Q1CDK0"/>
<keyword evidence="8" id="KW-0472">Membrane</keyword>
<dbReference type="SMART" id="SM00032">
    <property type="entry name" value="CCP"/>
    <property type="match status" value="2"/>
</dbReference>
<dbReference type="OrthoDB" id="6480633at2759"/>
<dbReference type="CDD" id="cd00033">
    <property type="entry name" value="CCP"/>
    <property type="match status" value="1"/>
</dbReference>
<feature type="signal peptide" evidence="9">
    <location>
        <begin position="1"/>
        <end position="20"/>
    </location>
</feature>
<keyword evidence="12" id="KW-1185">Reference proteome</keyword>
<accession>A0A9Q1CDK0</accession>
<evidence type="ECO:0000256" key="9">
    <source>
        <dbReference type="SAM" id="SignalP"/>
    </source>
</evidence>
<feature type="chain" id="PRO_5040122486" evidence="9">
    <location>
        <begin position="21"/>
        <end position="266"/>
    </location>
</feature>
<dbReference type="InterPro" id="IPR000436">
    <property type="entry name" value="Sushi_SCR_CCP_dom"/>
</dbReference>
<keyword evidence="2 9" id="KW-0732">Signal</keyword>
<evidence type="ECO:0000256" key="6">
    <source>
        <dbReference type="PROSITE-ProRule" id="PRU00302"/>
    </source>
</evidence>
<sequence>MFNVIFSFILFIDLFNSTECSKPTPQAGLTITTDKNCYDGSETITYACAGTSFGPGINICDGSNGWRYSQPVCTATAISCDVTFRPDHGSIVDEQDSYSLYDTLDYACDTGYTLVGTERIVCDMDGAFKPSYNPSCVESLALPQTSQEPGTTVFTSSSSEPRSSPMPSVSSPPYSTRKEPSSLRPSMPPKNWNGLIIGLCVGVGGGLLIVIVVLMLAQCYWKNSKRLTISPDDQEMNPRDSVSIHSQVDVSYCGGVKNKSFSETWQ</sequence>
<dbReference type="EMBL" id="JAIZAY010000004">
    <property type="protein sequence ID" value="KAJ8042710.1"/>
    <property type="molecule type" value="Genomic_DNA"/>
</dbReference>
<feature type="region of interest" description="Disordered" evidence="7">
    <location>
        <begin position="143"/>
        <end position="186"/>
    </location>
</feature>
<keyword evidence="4" id="KW-1015">Disulfide bond</keyword>
<dbReference type="PANTHER" id="PTHR46393:SF7">
    <property type="entry name" value="COMPLEMENT C2"/>
    <property type="match status" value="1"/>
</dbReference>
<evidence type="ECO:0000256" key="3">
    <source>
        <dbReference type="ARBA" id="ARBA00022737"/>
    </source>
</evidence>
<dbReference type="PANTHER" id="PTHR46393">
    <property type="entry name" value="SUSHI DOMAIN-CONTAINING PROTEIN"/>
    <property type="match status" value="1"/>
</dbReference>
<evidence type="ECO:0000256" key="1">
    <source>
        <dbReference type="ARBA" id="ARBA00022659"/>
    </source>
</evidence>
<feature type="domain" description="Sushi" evidence="10">
    <location>
        <begin position="18"/>
        <end position="75"/>
    </location>
</feature>
<feature type="compositionally biased region" description="Low complexity" evidence="7">
    <location>
        <begin position="156"/>
        <end position="175"/>
    </location>
</feature>
<dbReference type="SUPFAM" id="SSF57535">
    <property type="entry name" value="Complement control module/SCR domain"/>
    <property type="match status" value="1"/>
</dbReference>
<evidence type="ECO:0000259" key="10">
    <source>
        <dbReference type="PROSITE" id="PS50923"/>
    </source>
</evidence>
<dbReference type="PROSITE" id="PS50923">
    <property type="entry name" value="SUSHI"/>
    <property type="match status" value="2"/>
</dbReference>
<evidence type="ECO:0000256" key="4">
    <source>
        <dbReference type="ARBA" id="ARBA00023157"/>
    </source>
</evidence>